<dbReference type="EMBL" id="FO203427">
    <property type="protein sequence ID" value="CCH48160.1"/>
    <property type="molecule type" value="Genomic_DNA"/>
</dbReference>
<evidence type="ECO:0000313" key="3">
    <source>
        <dbReference type="Proteomes" id="UP000011724"/>
    </source>
</evidence>
<evidence type="ECO:0000313" key="2">
    <source>
        <dbReference type="EMBL" id="CCH48160.1"/>
    </source>
</evidence>
<dbReference type="KEGG" id="dpi:BN4_10923"/>
<gene>
    <name evidence="2" type="ordered locus">BN4_10923</name>
</gene>
<dbReference type="OrthoDB" id="5452822at2"/>
<name>M1WLN3_PSEP2</name>
<dbReference type="RefSeq" id="WP_015414211.1">
    <property type="nucleotide sequence ID" value="NC_020409.1"/>
</dbReference>
<dbReference type="eggNOG" id="ENOG5032ECS">
    <property type="taxonomic scope" value="Bacteria"/>
</dbReference>
<accession>M1WLN3</accession>
<keyword evidence="3" id="KW-1185">Reference proteome</keyword>
<dbReference type="AlphaFoldDB" id="M1WLN3"/>
<protein>
    <submittedName>
        <fullName evidence="2">Uncharacterized protein</fullName>
    </submittedName>
</protein>
<organism evidence="2 3">
    <name type="scientific">Pseudodesulfovibrio piezophilus (strain DSM 21447 / JCM 15486 / C1TLV30)</name>
    <name type="common">Desulfovibrio piezophilus</name>
    <dbReference type="NCBI Taxonomy" id="1322246"/>
    <lineage>
        <taxon>Bacteria</taxon>
        <taxon>Pseudomonadati</taxon>
        <taxon>Thermodesulfobacteriota</taxon>
        <taxon>Desulfovibrionia</taxon>
        <taxon>Desulfovibrionales</taxon>
        <taxon>Desulfovibrionaceae</taxon>
    </lineage>
</organism>
<dbReference type="Proteomes" id="UP000011724">
    <property type="component" value="Chromosome"/>
</dbReference>
<dbReference type="BioCyc" id="DPIE1322246:BN4_RS04710-MONOMER"/>
<reference evidence="3" key="2">
    <citation type="journal article" date="2013" name="Stand. Genomic Sci.">
        <title>Complete genome sequence of Desulfocapsa sulfexigens, a marine deltaproteobacterium specialized in disproportionating inorganic sulfur compounds.</title>
        <authorList>
            <person name="Finster K.W."/>
            <person name="Kjeldsen K.U."/>
            <person name="Kube M."/>
            <person name="Reinhardt R."/>
            <person name="Mussmann M."/>
            <person name="Amann R."/>
            <person name="Schreiber L."/>
        </authorList>
    </citation>
    <scope>NUCLEOTIDE SEQUENCE [LARGE SCALE GENOMIC DNA]</scope>
    <source>
        <strain evidence="3">DSM 10523 / SB164P1</strain>
    </source>
</reference>
<reference evidence="2 3" key="1">
    <citation type="journal article" date="2013" name="PLoS ONE">
        <title>The first genomic and proteomic characterization of a deep-sea sulfate reducer: insights into the piezophilic lifestyle of Desulfovibrio piezophilus.</title>
        <authorList>
            <person name="Pradel N."/>
            <person name="Ji B."/>
            <person name="Gimenez G."/>
            <person name="Talla E."/>
            <person name="Lenoble P."/>
            <person name="Garel M."/>
            <person name="Tamburini C."/>
            <person name="Fourquet P."/>
            <person name="Lebrun R."/>
            <person name="Bertin P."/>
            <person name="Denis Y."/>
            <person name="Pophillat M."/>
            <person name="Barbe V."/>
            <person name="Ollivier B."/>
            <person name="Dolla A."/>
        </authorList>
    </citation>
    <scope>NUCLEOTIDE SEQUENCE [LARGE SCALE GENOMIC DNA]</scope>
    <source>
        <strain evidence="3">DSM 10523 / SB164P1</strain>
    </source>
</reference>
<proteinExistence type="predicted"/>
<dbReference type="HOGENOM" id="CLU_1452277_0_0_7"/>
<dbReference type="PATRIC" id="fig|879567.3.peg.947"/>
<sequence>MKKQWAQHIGDDQLVYGMPKHMVGVSGGNTQKNRPVPGDPPYRQPSESNGKTTYWTVQPKAKACDKCQAMAGKKFMEKPEPPHPNCKCDIRQHEHIPQKRYLSEFIEGYEGNAVQQFFGLGLVKVRIKHITGALASGVEVYSNLDGIRSSHTLTKDVSFTFSTLTDTPVLWSIQIVQKGADNTVVQYWIEYEE</sequence>
<evidence type="ECO:0000256" key="1">
    <source>
        <dbReference type="SAM" id="MobiDB-lite"/>
    </source>
</evidence>
<feature type="region of interest" description="Disordered" evidence="1">
    <location>
        <begin position="20"/>
        <end position="51"/>
    </location>
</feature>